<feature type="transmembrane region" description="Helical" evidence="2">
    <location>
        <begin position="211"/>
        <end position="230"/>
    </location>
</feature>
<feature type="transmembrane region" description="Helical" evidence="2">
    <location>
        <begin position="236"/>
        <end position="256"/>
    </location>
</feature>
<protein>
    <recommendedName>
        <fullName evidence="3">Putative T7SS secretion signal domain-containing protein</fullName>
    </recommendedName>
</protein>
<feature type="compositionally biased region" description="Pro residues" evidence="1">
    <location>
        <begin position="378"/>
        <end position="390"/>
    </location>
</feature>
<feature type="compositionally biased region" description="Basic and acidic residues" evidence="1">
    <location>
        <begin position="1"/>
        <end position="14"/>
    </location>
</feature>
<feature type="region of interest" description="Disordered" evidence="1">
    <location>
        <begin position="1"/>
        <end position="20"/>
    </location>
</feature>
<evidence type="ECO:0000256" key="1">
    <source>
        <dbReference type="SAM" id="MobiDB-lite"/>
    </source>
</evidence>
<evidence type="ECO:0000313" key="4">
    <source>
        <dbReference type="EMBL" id="RMB82215.1"/>
    </source>
</evidence>
<dbReference type="Proteomes" id="UP000270471">
    <property type="component" value="Unassembled WGS sequence"/>
</dbReference>
<keyword evidence="5" id="KW-1185">Reference proteome</keyword>
<keyword evidence="2" id="KW-1133">Transmembrane helix</keyword>
<accession>A0A3M0HZV3</accession>
<proteinExistence type="predicted"/>
<gene>
    <name evidence="4" type="ORF">CTZ28_30730</name>
</gene>
<feature type="region of interest" description="Disordered" evidence="1">
    <location>
        <begin position="363"/>
        <end position="394"/>
    </location>
</feature>
<dbReference type="EMBL" id="PENI01000024">
    <property type="protein sequence ID" value="RMB82215.1"/>
    <property type="molecule type" value="Genomic_DNA"/>
</dbReference>
<reference evidence="4 5" key="1">
    <citation type="submission" date="2017-11" db="EMBL/GenBank/DDBJ databases">
        <title>Draft genome of actinobacteria isolated from guarana (Paullinia cupana (Mart.) Ducke.</title>
        <authorList>
            <person name="Siqueira K.A."/>
            <person name="Liotti R.G."/>
            <person name="Mendes T.A.O."/>
            <person name="Soares M.A."/>
        </authorList>
    </citation>
    <scope>NUCLEOTIDE SEQUENCE [LARGE SCALE GENOMIC DNA]</scope>
    <source>
        <strain evidence="4 5">193</strain>
    </source>
</reference>
<name>A0A3M0HZV3_9ACTN</name>
<dbReference type="OrthoDB" id="4336761at2"/>
<organism evidence="4 5">
    <name type="scientific">Streptomyces shenzhenensis</name>
    <dbReference type="NCBI Taxonomy" id="943815"/>
    <lineage>
        <taxon>Bacteria</taxon>
        <taxon>Bacillati</taxon>
        <taxon>Actinomycetota</taxon>
        <taxon>Actinomycetes</taxon>
        <taxon>Kitasatosporales</taxon>
        <taxon>Streptomycetaceae</taxon>
        <taxon>Streptomyces</taxon>
    </lineage>
</organism>
<evidence type="ECO:0000313" key="5">
    <source>
        <dbReference type="Proteomes" id="UP000270471"/>
    </source>
</evidence>
<dbReference type="AlphaFoldDB" id="A0A3M0HZV3"/>
<evidence type="ECO:0000256" key="2">
    <source>
        <dbReference type="SAM" id="Phobius"/>
    </source>
</evidence>
<sequence length="400" mass="42849">MTRPRDWEPLHDGDPIPGDPYEVARLGKELRGMADEIEKQAGNIRALASVEGWDSDAGRAFHEIADGTSGRLKRAFDRYDEAAKALGTKVVDGGESKEYASELHRAQKVADKALSDFRAAEGDHRTALSGLEQYRDTVPGKDDFADRNRLEKKRDAAWDVIRECHSEIGRAKIIRDDAAKAAEKHIKNIIHHDGVRDPGGFMNWLADWADMFANLSAVFSVLAVICAFVPPLQFLAPVFAGLAIVTSAMALAGHVYDMTVRGGEFNGVKLFFDTLGVIPGVGALKGFTALKGLKGLSRLRGLRFSGAAAMAGVRFKFFNGVAVTAVNSILTKAGKAAIPGEKITAAIKGGSFVNAVVKVFTGHNGERTGDPGDYPTVTPSPSPQAPPRPASAPFHAALAY</sequence>
<comment type="caution">
    <text evidence="4">The sequence shown here is derived from an EMBL/GenBank/DDBJ whole genome shotgun (WGS) entry which is preliminary data.</text>
</comment>
<evidence type="ECO:0000259" key="3">
    <source>
        <dbReference type="Pfam" id="PF21725"/>
    </source>
</evidence>
<feature type="domain" description="Putative T7SS secretion signal" evidence="3">
    <location>
        <begin position="16"/>
        <end position="190"/>
    </location>
</feature>
<keyword evidence="2" id="KW-0472">Membrane</keyword>
<dbReference type="Pfam" id="PF21725">
    <property type="entry name" value="T7SS_signal"/>
    <property type="match status" value="1"/>
</dbReference>
<keyword evidence="2" id="KW-0812">Transmembrane</keyword>
<dbReference type="RefSeq" id="WP_121893019.1">
    <property type="nucleotide sequence ID" value="NZ_JBNJMA010000001.1"/>
</dbReference>
<dbReference type="InterPro" id="IPR049082">
    <property type="entry name" value="T7SS_signal"/>
</dbReference>